<keyword evidence="6" id="KW-0813">Transport</keyword>
<keyword evidence="5 6" id="KW-0472">Membrane</keyword>
<dbReference type="PANTHER" id="PTHR46795:SF3">
    <property type="entry name" value="ABC TRANSPORTER PERMEASE"/>
    <property type="match status" value="1"/>
</dbReference>
<feature type="transmembrane region" description="Helical" evidence="6">
    <location>
        <begin position="235"/>
        <end position="261"/>
    </location>
</feature>
<feature type="transmembrane region" description="Helical" evidence="6">
    <location>
        <begin position="610"/>
        <end position="630"/>
    </location>
</feature>
<feature type="transmembrane region" description="Helical" evidence="6">
    <location>
        <begin position="287"/>
        <end position="310"/>
    </location>
</feature>
<dbReference type="InterPro" id="IPR003838">
    <property type="entry name" value="ABC3_permease_C"/>
</dbReference>
<dbReference type="Proteomes" id="UP001600941">
    <property type="component" value="Unassembled WGS sequence"/>
</dbReference>
<name>A0ABQ0BUY0_9FIRM</name>
<reference evidence="8 9" key="1">
    <citation type="submission" date="2024-04" db="EMBL/GenBank/DDBJ databases">
        <title>Defined microbial consortia suppress multidrug-resistant proinflammatory Enterobacteriaceae via ecological control.</title>
        <authorList>
            <person name="Furuichi M."/>
            <person name="Kawaguchi T."/>
            <person name="Pust M."/>
            <person name="Yasuma K."/>
            <person name="Plichta D."/>
            <person name="Hasegawa N."/>
            <person name="Ohya T."/>
            <person name="Bhattarai S."/>
            <person name="Sasajima S."/>
            <person name="Aoto Y."/>
            <person name="Tuganbaev T."/>
            <person name="Yaginuma M."/>
            <person name="Ueda M."/>
            <person name="Okahashi N."/>
            <person name="Amafuji K."/>
            <person name="Kiridooshi Y."/>
            <person name="Sugita K."/>
            <person name="Strazar M."/>
            <person name="Skelly A."/>
            <person name="Suda W."/>
            <person name="Hattori M."/>
            <person name="Nakamoto N."/>
            <person name="Caballero S."/>
            <person name="Norman J."/>
            <person name="Olle B."/>
            <person name="Tanoue T."/>
            <person name="Arita M."/>
            <person name="Bucci V."/>
            <person name="Atarashi K."/>
            <person name="Xavier R."/>
            <person name="Honda K."/>
        </authorList>
    </citation>
    <scope>NUCLEOTIDE SEQUENCE [LARGE SCALE GENOMIC DNA]</scope>
    <source>
        <strain evidence="9">k34-0107-D12</strain>
    </source>
</reference>
<evidence type="ECO:0000256" key="5">
    <source>
        <dbReference type="ARBA" id="ARBA00023136"/>
    </source>
</evidence>
<evidence type="ECO:0000256" key="6">
    <source>
        <dbReference type="PIRNR" id="PIRNR018968"/>
    </source>
</evidence>
<feature type="domain" description="ABC3 transporter permease C-terminal" evidence="7">
    <location>
        <begin position="59"/>
        <end position="178"/>
    </location>
</feature>
<keyword evidence="2 6" id="KW-1003">Cell membrane</keyword>
<comment type="subcellular location">
    <subcellularLocation>
        <location evidence="1 6">Cell membrane</location>
        <topology evidence="1 6">Multi-pass membrane protein</topology>
    </subcellularLocation>
</comment>
<dbReference type="Pfam" id="PF02687">
    <property type="entry name" value="FtsX"/>
    <property type="match status" value="1"/>
</dbReference>
<dbReference type="RefSeq" id="WP_227212039.1">
    <property type="nucleotide sequence ID" value="NZ_BAABZQ010000001.1"/>
</dbReference>
<feature type="transmembrane region" description="Helical" evidence="6">
    <location>
        <begin position="519"/>
        <end position="543"/>
    </location>
</feature>
<organism evidence="8 9">
    <name type="scientific">Blautia parvula</name>
    <dbReference type="NCBI Taxonomy" id="2877527"/>
    <lineage>
        <taxon>Bacteria</taxon>
        <taxon>Bacillati</taxon>
        <taxon>Bacillota</taxon>
        <taxon>Clostridia</taxon>
        <taxon>Lachnospirales</taxon>
        <taxon>Lachnospiraceae</taxon>
        <taxon>Blautia</taxon>
    </lineage>
</organism>
<protein>
    <submittedName>
        <fullName evidence="8">ABC transporter permease</fullName>
    </submittedName>
</protein>
<evidence type="ECO:0000256" key="2">
    <source>
        <dbReference type="ARBA" id="ARBA00022475"/>
    </source>
</evidence>
<evidence type="ECO:0000259" key="7">
    <source>
        <dbReference type="Pfam" id="PF02687"/>
    </source>
</evidence>
<gene>
    <name evidence="8" type="ORF">K340107D12_31590</name>
</gene>
<evidence type="ECO:0000313" key="9">
    <source>
        <dbReference type="Proteomes" id="UP001600941"/>
    </source>
</evidence>
<comment type="caution">
    <text evidence="8">The sequence shown here is derived from an EMBL/GenBank/DDBJ whole genome shotgun (WGS) entry which is preliminary data.</text>
</comment>
<keyword evidence="9" id="KW-1185">Reference proteome</keyword>
<keyword evidence="4 6" id="KW-1133">Transmembrane helix</keyword>
<feature type="transmembrane region" description="Helical" evidence="6">
    <location>
        <begin position="55"/>
        <end position="75"/>
    </location>
</feature>
<dbReference type="EMBL" id="BAABZQ010000001">
    <property type="protein sequence ID" value="GAA6500343.1"/>
    <property type="molecule type" value="Genomic_DNA"/>
</dbReference>
<dbReference type="InterPro" id="IPR027022">
    <property type="entry name" value="ABC_permease_BceB-typ"/>
</dbReference>
<evidence type="ECO:0000313" key="8">
    <source>
        <dbReference type="EMBL" id="GAA6500343.1"/>
    </source>
</evidence>
<feature type="transmembrane region" description="Helical" evidence="6">
    <location>
        <begin position="110"/>
        <end position="138"/>
    </location>
</feature>
<sequence>MLSKLALRNAKRSMRDYAVYLLTVSISFSLMYAFNMVVFSKDIKSLNQMMDSLPIMISFISVIVIAVIEWLVHYMNCFMLEKRSRELGTYMLLGISSRKISRMIMLENSIMGTAAFLAGLLAGTFIYQILTLIIMNLFEVRFSVKADISFPAVLLTLLYVILIYTFSMLRMRKKLKKTKIYDLMYAEKQNEAAIISNKKSHWVFCAASVGLLAAGCIILYVIFHNTSNFSPFLLLAGFLLVIIGLYGAYITLAGFLIKIFLGKNERKFKKDTLFLYRNLSAKLKTMSFTMGTLAMLLTLTLACIQSAMLFNKFFELSALNRCTFDAQVSAEDPAVLTEAADYFKKTRGIKSSLQVPIYQCGQMALYEALDQQSYAVDDYAISYSDYAGLRKMLGYEPVNLTDGYYIIHAYSNIKKIVDAKDSLPYTINGTTLDLQAVYDSPLSQSGNIGIGCIIVLPDHLTDGLPTDQTTLVIETEQETTVEDYDYLTSLYSSDEDFQNRRANNWNTKGKIVSDSRASILIFGFCLYYTGLIFICTAATILAVQQLSEASKHRFRYKILSNLGVSDRKIHKLIFRQLLLYFGIPLLLPIPLSVFIAACVKNILLEMITTAVFWTSVSIGLGLFLLIYLLYFTATYVGCRQNTF</sequence>
<evidence type="ECO:0000256" key="4">
    <source>
        <dbReference type="ARBA" id="ARBA00022989"/>
    </source>
</evidence>
<dbReference type="InterPro" id="IPR052536">
    <property type="entry name" value="ABC-4_Integral_Memb_Prot"/>
</dbReference>
<feature type="transmembrane region" description="Helical" evidence="6">
    <location>
        <begin position="202"/>
        <end position="223"/>
    </location>
</feature>
<dbReference type="PIRSF" id="PIRSF018968">
    <property type="entry name" value="ABC_permease_BceB"/>
    <property type="match status" value="1"/>
</dbReference>
<dbReference type="PANTHER" id="PTHR46795">
    <property type="entry name" value="ABC TRANSPORTER PERMEASE-RELATED-RELATED"/>
    <property type="match status" value="1"/>
</dbReference>
<evidence type="ECO:0000256" key="3">
    <source>
        <dbReference type="ARBA" id="ARBA00022692"/>
    </source>
</evidence>
<keyword evidence="3 6" id="KW-0812">Transmembrane</keyword>
<comment type="similarity">
    <text evidence="6">Belongs to the ABC-4 integral membrane protein family.</text>
</comment>
<proteinExistence type="inferred from homology"/>
<evidence type="ECO:0000256" key="1">
    <source>
        <dbReference type="ARBA" id="ARBA00004651"/>
    </source>
</evidence>
<feature type="transmembrane region" description="Helical" evidence="6">
    <location>
        <begin position="150"/>
        <end position="169"/>
    </location>
</feature>
<feature type="transmembrane region" description="Helical" evidence="6">
    <location>
        <begin position="17"/>
        <end position="35"/>
    </location>
</feature>
<feature type="transmembrane region" description="Helical" evidence="6">
    <location>
        <begin position="577"/>
        <end position="604"/>
    </location>
</feature>
<accession>A0ABQ0BUY0</accession>